<dbReference type="Gene3D" id="1.10.10.10">
    <property type="entry name" value="Winged helix-like DNA-binding domain superfamily/Winged helix DNA-binding domain"/>
    <property type="match status" value="1"/>
</dbReference>
<feature type="domain" description="IclR-ED" evidence="5">
    <location>
        <begin position="69"/>
        <end position="250"/>
    </location>
</feature>
<dbReference type="PROSITE" id="PS51077">
    <property type="entry name" value="HTH_ICLR"/>
    <property type="match status" value="1"/>
</dbReference>
<protein>
    <submittedName>
        <fullName evidence="6">IclR family transcriptional regulator</fullName>
    </submittedName>
</protein>
<evidence type="ECO:0000256" key="1">
    <source>
        <dbReference type="ARBA" id="ARBA00023015"/>
    </source>
</evidence>
<dbReference type="Gene3D" id="3.30.450.40">
    <property type="match status" value="1"/>
</dbReference>
<dbReference type="InterPro" id="IPR036388">
    <property type="entry name" value="WH-like_DNA-bd_sf"/>
</dbReference>
<evidence type="ECO:0000256" key="2">
    <source>
        <dbReference type="ARBA" id="ARBA00023125"/>
    </source>
</evidence>
<dbReference type="EMBL" id="BAABHW010000002">
    <property type="protein sequence ID" value="GAA5071507.1"/>
    <property type="molecule type" value="Genomic_DNA"/>
</dbReference>
<dbReference type="SUPFAM" id="SSF55781">
    <property type="entry name" value="GAF domain-like"/>
    <property type="match status" value="1"/>
</dbReference>
<comment type="caution">
    <text evidence="6">The sequence shown here is derived from an EMBL/GenBank/DDBJ whole genome shotgun (WGS) entry which is preliminary data.</text>
</comment>
<dbReference type="InterPro" id="IPR005471">
    <property type="entry name" value="Tscrpt_reg_IclR_N"/>
</dbReference>
<evidence type="ECO:0000259" key="5">
    <source>
        <dbReference type="PROSITE" id="PS51078"/>
    </source>
</evidence>
<dbReference type="PROSITE" id="PS51078">
    <property type="entry name" value="ICLR_ED"/>
    <property type="match status" value="1"/>
</dbReference>
<dbReference type="InterPro" id="IPR029016">
    <property type="entry name" value="GAF-like_dom_sf"/>
</dbReference>
<dbReference type="SMART" id="SM00346">
    <property type="entry name" value="HTH_ICLR"/>
    <property type="match status" value="1"/>
</dbReference>
<dbReference type="PANTHER" id="PTHR30136:SF24">
    <property type="entry name" value="HTH-TYPE TRANSCRIPTIONAL REPRESSOR ALLR"/>
    <property type="match status" value="1"/>
</dbReference>
<evidence type="ECO:0000259" key="4">
    <source>
        <dbReference type="PROSITE" id="PS51077"/>
    </source>
</evidence>
<keyword evidence="3" id="KW-0804">Transcription</keyword>
<evidence type="ECO:0000313" key="6">
    <source>
        <dbReference type="EMBL" id="GAA5071507.1"/>
    </source>
</evidence>
<evidence type="ECO:0000313" key="7">
    <source>
        <dbReference type="Proteomes" id="UP001499910"/>
    </source>
</evidence>
<name>A0ABP9LAR5_9RHOB</name>
<dbReference type="InterPro" id="IPR036390">
    <property type="entry name" value="WH_DNA-bd_sf"/>
</dbReference>
<dbReference type="InterPro" id="IPR014757">
    <property type="entry name" value="Tscrpt_reg_IclR_C"/>
</dbReference>
<keyword evidence="2" id="KW-0238">DNA-binding</keyword>
<accession>A0ABP9LAR5</accession>
<dbReference type="SUPFAM" id="SSF46785">
    <property type="entry name" value="Winged helix' DNA-binding domain"/>
    <property type="match status" value="1"/>
</dbReference>
<gene>
    <name evidence="6" type="ORF">GCM10023209_15290</name>
</gene>
<dbReference type="Pfam" id="PF01614">
    <property type="entry name" value="IclR_C"/>
    <property type="match status" value="1"/>
</dbReference>
<dbReference type="InterPro" id="IPR050707">
    <property type="entry name" value="HTH_MetabolicPath_Reg"/>
</dbReference>
<dbReference type="PANTHER" id="PTHR30136">
    <property type="entry name" value="HELIX-TURN-HELIX TRANSCRIPTIONAL REGULATOR, ICLR FAMILY"/>
    <property type="match status" value="1"/>
</dbReference>
<feature type="domain" description="HTH iclR-type" evidence="4">
    <location>
        <begin position="8"/>
        <end position="68"/>
    </location>
</feature>
<organism evidence="6 7">
    <name type="scientific">[Roseibacterium] beibuensis</name>
    <dbReference type="NCBI Taxonomy" id="1193142"/>
    <lineage>
        <taxon>Bacteria</taxon>
        <taxon>Pseudomonadati</taxon>
        <taxon>Pseudomonadota</taxon>
        <taxon>Alphaproteobacteria</taxon>
        <taxon>Rhodobacterales</taxon>
        <taxon>Roseobacteraceae</taxon>
        <taxon>Roseicyclus</taxon>
    </lineage>
</organism>
<dbReference type="Proteomes" id="UP001499910">
    <property type="component" value="Unassembled WGS sequence"/>
</dbReference>
<dbReference type="Pfam" id="PF09339">
    <property type="entry name" value="HTH_IclR"/>
    <property type="match status" value="1"/>
</dbReference>
<evidence type="ECO:0000256" key="3">
    <source>
        <dbReference type="ARBA" id="ARBA00023163"/>
    </source>
</evidence>
<keyword evidence="7" id="KW-1185">Reference proteome</keyword>
<reference evidence="7" key="1">
    <citation type="journal article" date="2019" name="Int. J. Syst. Evol. Microbiol.">
        <title>The Global Catalogue of Microorganisms (GCM) 10K type strain sequencing project: providing services to taxonomists for standard genome sequencing and annotation.</title>
        <authorList>
            <consortium name="The Broad Institute Genomics Platform"/>
            <consortium name="The Broad Institute Genome Sequencing Center for Infectious Disease"/>
            <person name="Wu L."/>
            <person name="Ma J."/>
        </authorList>
    </citation>
    <scope>NUCLEOTIDE SEQUENCE [LARGE SCALE GENOMIC DNA]</scope>
    <source>
        <strain evidence="7">JCM 18015</strain>
    </source>
</reference>
<dbReference type="RefSeq" id="WP_259550103.1">
    <property type="nucleotide sequence ID" value="NZ_BAABHW010000002.1"/>
</dbReference>
<proteinExistence type="predicted"/>
<sequence>MSDDAKLVPAVARAVAILDLIAGEGRPLRLSEVAQRLGLPKSSAHGLCQTLVNLRLLIAHGDGFAIGPGALRWAGAFDGQFELSRNFHDQAAVNGELASYTVNLSVLDGTDIVYVACRNAPSTLGITFRVGMRIPAAFPATGKAILAALPDEELAPFLSQLPAPLTSSGVRTPDALRAQIETIRACGYSIDAGEVRPGMTCFGAAVRDHLGRPVAGVALSMTSEEARSSLWSEAGARIARLADCLSGLLR</sequence>
<keyword evidence="1" id="KW-0805">Transcription regulation</keyword>